<reference evidence="2" key="1">
    <citation type="journal article" date="2017" name="Nat. Microbiol.">
        <title>Global analysis of biosynthetic gene clusters reveals vast potential of secondary metabolite production in Penicillium species.</title>
        <authorList>
            <person name="Nielsen J.C."/>
            <person name="Grijseels S."/>
            <person name="Prigent S."/>
            <person name="Ji B."/>
            <person name="Dainat J."/>
            <person name="Nielsen K.F."/>
            <person name="Frisvad J.C."/>
            <person name="Workman M."/>
            <person name="Nielsen J."/>
        </authorList>
    </citation>
    <scope>NUCLEOTIDE SEQUENCE [LARGE SCALE GENOMIC DNA]</scope>
    <source>
        <strain evidence="2">IBT 31321</strain>
    </source>
</reference>
<sequence length="79" mass="8721">MSNTNETTSLYGHLAVDPHHRKLDVYYQLAIPGPAIDRCVQTASCGVVDAIVVFVIIQPSSRHVGTMLAHRHEIVDEII</sequence>
<proteinExistence type="predicted"/>
<comment type="caution">
    <text evidence="1">The sequence shown here is derived from an EMBL/GenBank/DDBJ whole genome shotgun (WGS) entry which is preliminary data.</text>
</comment>
<gene>
    <name evidence="1" type="ORF">PENCOP_c013G06922</name>
</gene>
<protein>
    <submittedName>
        <fullName evidence="1">Uncharacterized protein</fullName>
    </submittedName>
</protein>
<evidence type="ECO:0000313" key="2">
    <source>
        <dbReference type="Proteomes" id="UP000191500"/>
    </source>
</evidence>
<dbReference type="AlphaFoldDB" id="A0A1V6UBR8"/>
<dbReference type="Proteomes" id="UP000191500">
    <property type="component" value="Unassembled WGS sequence"/>
</dbReference>
<accession>A0A1V6UBR8</accession>
<keyword evidence="2" id="KW-1185">Reference proteome</keyword>
<organism evidence="1 2">
    <name type="scientific">Penicillium coprophilum</name>
    <dbReference type="NCBI Taxonomy" id="36646"/>
    <lineage>
        <taxon>Eukaryota</taxon>
        <taxon>Fungi</taxon>
        <taxon>Dikarya</taxon>
        <taxon>Ascomycota</taxon>
        <taxon>Pezizomycotina</taxon>
        <taxon>Eurotiomycetes</taxon>
        <taxon>Eurotiomycetidae</taxon>
        <taxon>Eurotiales</taxon>
        <taxon>Aspergillaceae</taxon>
        <taxon>Penicillium</taxon>
    </lineage>
</organism>
<name>A0A1V6UBR8_9EURO</name>
<evidence type="ECO:0000313" key="1">
    <source>
        <dbReference type="EMBL" id="OQE35373.1"/>
    </source>
</evidence>
<dbReference type="EMBL" id="MDDG01000013">
    <property type="protein sequence ID" value="OQE35373.1"/>
    <property type="molecule type" value="Genomic_DNA"/>
</dbReference>